<dbReference type="CDD" id="cd18010">
    <property type="entry name" value="DEXHc_HARP_SMARCAL1"/>
    <property type="match status" value="1"/>
</dbReference>
<keyword evidence="4" id="KW-0378">Hydrolase</keyword>
<dbReference type="Gene3D" id="3.40.50.300">
    <property type="entry name" value="P-loop containing nucleotide triphosphate hydrolases"/>
    <property type="match status" value="1"/>
</dbReference>
<dbReference type="OMA" id="GRDDQCV"/>
<feature type="compositionally biased region" description="Basic and acidic residues" evidence="9">
    <location>
        <begin position="891"/>
        <end position="900"/>
    </location>
</feature>
<dbReference type="GO" id="GO:0005524">
    <property type="term" value="F:ATP binding"/>
    <property type="evidence" value="ECO:0007669"/>
    <property type="project" value="UniProtKB-KW"/>
</dbReference>
<dbReference type="GO" id="GO:0006281">
    <property type="term" value="P:DNA repair"/>
    <property type="evidence" value="ECO:0007669"/>
    <property type="project" value="TreeGrafter"/>
</dbReference>
<evidence type="ECO:0000313" key="13">
    <source>
        <dbReference type="EnsemblMetazoa" id="XP_038058238.1"/>
    </source>
</evidence>
<evidence type="ECO:0000256" key="5">
    <source>
        <dbReference type="ARBA" id="ARBA00022806"/>
    </source>
</evidence>
<evidence type="ECO:0000259" key="12">
    <source>
        <dbReference type="PROSITE" id="PS51194"/>
    </source>
</evidence>
<feature type="compositionally biased region" description="Polar residues" evidence="9">
    <location>
        <begin position="824"/>
        <end position="848"/>
    </location>
</feature>
<sequence>MDARLSFLPRHLRQSLMPFQKEGVLYALQRNGRCLFGDEMGLGKTIQAISVAYFYRSEWPLLIVVPSSMRYPWIEELERWLPDLQPTDMNLISSGTDVRNIPKCKVSLVGYGLLRNDSQTLVKALTDQTFGVVIVDESHYMKNKKAARTKLLVPLLQAATRVILLTGTPALARPAELFTQIDSLQKGLVGSWSQFAKRYCNARWRHFGKQRTWDTSGASNLDELHKLLVQSVMIRRQKKQVLTQLPPKRRQKVPFELADSVEKKELEKCWTELDKVMNPQSAAAVEELSNRSFEVKKLATQMYNLTGKAKIGAVCEYIKMLLENQDLKFLVFAHHKEVLTALAQTVTAYAKEHKTQLKYIRIDGDVPSIERMHLVKQFQNDDDTKVALLSIMAAGTGLTLTAAAQVVFAELHWTPGVLEQCEDRAHRIGQHNAIHVHYLVARGTIDEWLWSALSRKVNVLSSTLNGRVQHLRMEEKGGEEVEFLKHAAAWLPSNRDLEDDDSFYFDNKKTSHDIRTFFTPSQSDSTKQRKRKRPSSSKPAETPPNPHKTETICIDDDDDDDFKVAKKHKPSCDRSPKELFSDDAQPVNTTVCPTPGAATRKSQKTTAKDEITASASSKDEVVVSHQFIDNLPEMKSNKKRQRRSKDKTENACSDSQSERLPDFDSKLEDPSASPQKSNQSKREHCTPSSSRKPQEENAVRNMDTPSPRNLPAQKFNTNESWSCCACTFENHAELPFCEICSTPRKTSRSRSSEPLRRDLCLEQGKVQDSSDGKERIPKSEQSSSTTPQTSASSVANSTGSSSVKVTKLEKHAACSNHPKPPSTVEKTSQTRETYTDDNNSLSSDSEATASYDLPREPHDISPSPTSSTHECSSEIEIPTKCPKPKKVTAKNQDHSKDLKATSDSAIMSEESTSEEHWTCDDPYCGYLNADYDTECEVCWSPRPKPKSDKSPRDSLSPGFIKASELIQSDTCKKANSASPAESLTFQDAEDLTADDSSQTESEQEPVVYDSFLYCPSKHTDRIYLYDQDGTALNCSFQAIDLQHRDLESLPKALCHEHNMRIALRFLREWNSLNEVKRKQLRKTGEVFDSPVAALEALKQGQHYQPCTKRYITKVDLAEAARQKAESLGGSLRVISKAKPTAKTAKRRLHHRPGDPGPSNQEQASSCQTSVKSPTTRHTGNKPREKAGHVSHATSTHTADTQAGLSSSTLKQIPRPCSDDNVASVERGTYVQAVDSEGRPLCVFCGKATASSTEAETHQSAAWDMRYCSEKCKDEHNLRWKNTKYIRQQLLEAERGVCQICGLEAQQLCNIIRDAAKSERKDLLERSTFSKMSTQRLNEIIRNPSSGQFWHADHIVAVHEGGGLCSLDNYRTLCVLCHDEVTAAQNRRRVNRNRAVGIPDIRSFFNS</sequence>
<dbReference type="InterPro" id="IPR002711">
    <property type="entry name" value="HNH"/>
</dbReference>
<dbReference type="GO" id="GO:0004386">
    <property type="term" value="F:helicase activity"/>
    <property type="evidence" value="ECO:0007669"/>
    <property type="project" value="UniProtKB-KW"/>
</dbReference>
<dbReference type="PROSITE" id="PS01358">
    <property type="entry name" value="ZF_RANBP2_1"/>
    <property type="match status" value="2"/>
</dbReference>
<evidence type="ECO:0000256" key="9">
    <source>
        <dbReference type="SAM" id="MobiDB-lite"/>
    </source>
</evidence>
<dbReference type="PROSITE" id="PS51192">
    <property type="entry name" value="HELICASE_ATP_BIND_1"/>
    <property type="match status" value="1"/>
</dbReference>
<dbReference type="CDD" id="cd18793">
    <property type="entry name" value="SF2_C_SNF"/>
    <property type="match status" value="1"/>
</dbReference>
<feature type="region of interest" description="Disordered" evidence="9">
    <location>
        <begin position="1125"/>
        <end position="1220"/>
    </location>
</feature>
<evidence type="ECO:0000256" key="3">
    <source>
        <dbReference type="ARBA" id="ARBA00022771"/>
    </source>
</evidence>
<dbReference type="GO" id="GO:0004520">
    <property type="term" value="F:DNA endonuclease activity"/>
    <property type="evidence" value="ECO:0007669"/>
    <property type="project" value="TreeGrafter"/>
</dbReference>
<feature type="compositionally biased region" description="Basic and acidic residues" evidence="9">
    <location>
        <begin position="606"/>
        <end position="622"/>
    </location>
</feature>
<dbReference type="GO" id="GO:0016787">
    <property type="term" value="F:hydrolase activity"/>
    <property type="evidence" value="ECO:0007669"/>
    <property type="project" value="UniProtKB-KW"/>
</dbReference>
<proteinExistence type="predicted"/>
<dbReference type="InterPro" id="IPR049730">
    <property type="entry name" value="SNF2/RAD54-like_C"/>
</dbReference>
<dbReference type="InterPro" id="IPR001876">
    <property type="entry name" value="Znf_RanBP2"/>
</dbReference>
<dbReference type="Pfam" id="PF01844">
    <property type="entry name" value="HNH"/>
    <property type="match status" value="1"/>
</dbReference>
<organism evidence="13 14">
    <name type="scientific">Patiria miniata</name>
    <name type="common">Bat star</name>
    <name type="synonym">Asterina miniata</name>
    <dbReference type="NCBI Taxonomy" id="46514"/>
    <lineage>
        <taxon>Eukaryota</taxon>
        <taxon>Metazoa</taxon>
        <taxon>Echinodermata</taxon>
        <taxon>Eleutherozoa</taxon>
        <taxon>Asterozoa</taxon>
        <taxon>Asteroidea</taxon>
        <taxon>Valvatacea</taxon>
        <taxon>Valvatida</taxon>
        <taxon>Asterinidae</taxon>
        <taxon>Patiria</taxon>
    </lineage>
</organism>
<keyword evidence="2" id="KW-0547">Nucleotide-binding</keyword>
<feature type="domain" description="RanBP2-type" evidence="10">
    <location>
        <begin position="717"/>
        <end position="746"/>
    </location>
</feature>
<evidence type="ECO:0000259" key="11">
    <source>
        <dbReference type="PROSITE" id="PS51192"/>
    </source>
</evidence>
<name>A0A914A325_PATMI</name>
<feature type="compositionally biased region" description="Basic and acidic residues" evidence="9">
    <location>
        <begin position="768"/>
        <end position="778"/>
    </location>
</feature>
<dbReference type="Proteomes" id="UP000887568">
    <property type="component" value="Unplaced"/>
</dbReference>
<protein>
    <recommendedName>
        <fullName evidence="15">DNA annealing helicase and endonuclease ZRANB3</fullName>
    </recommendedName>
</protein>
<dbReference type="GO" id="GO:0043596">
    <property type="term" value="C:nuclear replication fork"/>
    <property type="evidence" value="ECO:0007669"/>
    <property type="project" value="TreeGrafter"/>
</dbReference>
<dbReference type="InterPro" id="IPR003615">
    <property type="entry name" value="HNH_nuc"/>
</dbReference>
<dbReference type="FunFam" id="3.40.50.10810:FF:000044">
    <property type="entry name" value="Chromatin remodeling factor18"/>
    <property type="match status" value="1"/>
</dbReference>
<feature type="compositionally biased region" description="Basic and acidic residues" evidence="9">
    <location>
        <begin position="750"/>
        <end position="760"/>
    </location>
</feature>
<feature type="region of interest" description="Disordered" evidence="9">
    <location>
        <begin position="515"/>
        <end position="713"/>
    </location>
</feature>
<dbReference type="InterPro" id="IPR000330">
    <property type="entry name" value="SNF2_N"/>
</dbReference>
<dbReference type="InterPro" id="IPR001650">
    <property type="entry name" value="Helicase_C-like"/>
</dbReference>
<dbReference type="PANTHER" id="PTHR45766:SF3">
    <property type="entry name" value="DNA ANNEALING HELICASE AND ENDONUCLEASE ZRANB3"/>
    <property type="match status" value="1"/>
</dbReference>
<feature type="region of interest" description="Disordered" evidence="9">
    <location>
        <begin position="743"/>
        <end position="917"/>
    </location>
</feature>
<dbReference type="RefSeq" id="XP_038058238.1">
    <property type="nucleotide sequence ID" value="XM_038202310.1"/>
</dbReference>
<dbReference type="SMART" id="SM00547">
    <property type="entry name" value="ZnF_RBZ"/>
    <property type="match status" value="2"/>
</dbReference>
<dbReference type="Gene3D" id="2.30.30.380">
    <property type="entry name" value="Zn-finger domain of Sec23/24"/>
    <property type="match status" value="1"/>
</dbReference>
<evidence type="ECO:0000256" key="7">
    <source>
        <dbReference type="ARBA" id="ARBA00022840"/>
    </source>
</evidence>
<evidence type="ECO:0000259" key="10">
    <source>
        <dbReference type="PROSITE" id="PS50199"/>
    </source>
</evidence>
<dbReference type="InterPro" id="IPR014001">
    <property type="entry name" value="Helicase_ATP-bd"/>
</dbReference>
<accession>A0A914A325</accession>
<dbReference type="OrthoDB" id="2801544at2759"/>
<keyword evidence="7" id="KW-0067">ATP-binding</keyword>
<dbReference type="PROSITE" id="PS50199">
    <property type="entry name" value="ZF_RANBP2_2"/>
    <property type="match status" value="2"/>
</dbReference>
<dbReference type="Pfam" id="PF00271">
    <property type="entry name" value="Helicase_C"/>
    <property type="match status" value="1"/>
</dbReference>
<evidence type="ECO:0000256" key="2">
    <source>
        <dbReference type="ARBA" id="ARBA00022741"/>
    </source>
</evidence>
<feature type="domain" description="RanBP2-type" evidence="10">
    <location>
        <begin position="913"/>
        <end position="944"/>
    </location>
</feature>
<dbReference type="CDD" id="cd00085">
    <property type="entry name" value="HNHc"/>
    <property type="match status" value="1"/>
</dbReference>
<dbReference type="SMART" id="SM00487">
    <property type="entry name" value="DEXDc"/>
    <property type="match status" value="1"/>
</dbReference>
<feature type="compositionally biased region" description="Basic and acidic residues" evidence="9">
    <location>
        <begin position="570"/>
        <end position="580"/>
    </location>
</feature>
<dbReference type="InterPro" id="IPR027417">
    <property type="entry name" value="P-loop_NTPase"/>
</dbReference>
<dbReference type="Pfam" id="PF00176">
    <property type="entry name" value="SNF2-rel_dom"/>
    <property type="match status" value="1"/>
</dbReference>
<evidence type="ECO:0000313" key="14">
    <source>
        <dbReference type="Proteomes" id="UP000887568"/>
    </source>
</evidence>
<keyword evidence="5" id="KW-0347">Helicase</keyword>
<dbReference type="SMART" id="SM00490">
    <property type="entry name" value="HELICc"/>
    <property type="match status" value="1"/>
</dbReference>
<feature type="region of interest" description="Disordered" evidence="9">
    <location>
        <begin position="977"/>
        <end position="1004"/>
    </location>
</feature>
<keyword evidence="6" id="KW-0862">Zinc</keyword>
<feature type="compositionally biased region" description="Polar residues" evidence="9">
    <location>
        <begin position="1157"/>
        <end position="1177"/>
    </location>
</feature>
<feature type="domain" description="Helicase C-terminal" evidence="12">
    <location>
        <begin position="313"/>
        <end position="479"/>
    </location>
</feature>
<feature type="compositionally biased region" description="Polar residues" evidence="9">
    <location>
        <begin position="1191"/>
        <end position="1210"/>
    </location>
</feature>
<evidence type="ECO:0000256" key="6">
    <source>
        <dbReference type="ARBA" id="ARBA00022833"/>
    </source>
</evidence>
<dbReference type="PANTHER" id="PTHR45766">
    <property type="entry name" value="DNA ANNEALING HELICASE AND ENDONUCLEASE ZRANB3 FAMILY MEMBER"/>
    <property type="match status" value="1"/>
</dbReference>
<dbReference type="GO" id="GO:0008270">
    <property type="term" value="F:zinc ion binding"/>
    <property type="evidence" value="ECO:0007669"/>
    <property type="project" value="UniProtKB-KW"/>
</dbReference>
<dbReference type="EnsemblMetazoa" id="XM_038202310.1">
    <property type="protein sequence ID" value="XP_038058238.1"/>
    <property type="gene ID" value="LOC119729648"/>
</dbReference>
<dbReference type="GO" id="GO:0003676">
    <property type="term" value="F:nucleic acid binding"/>
    <property type="evidence" value="ECO:0007669"/>
    <property type="project" value="InterPro"/>
</dbReference>
<evidence type="ECO:0000256" key="1">
    <source>
        <dbReference type="ARBA" id="ARBA00022723"/>
    </source>
</evidence>
<evidence type="ECO:0008006" key="15">
    <source>
        <dbReference type="Google" id="ProtNLM"/>
    </source>
</evidence>
<dbReference type="Gene3D" id="3.40.50.10810">
    <property type="entry name" value="Tandem AAA-ATPase domain"/>
    <property type="match status" value="1"/>
</dbReference>
<dbReference type="SUPFAM" id="SSF52540">
    <property type="entry name" value="P-loop containing nucleoside triphosphate hydrolases"/>
    <property type="match status" value="2"/>
</dbReference>
<dbReference type="GeneID" id="119729648"/>
<dbReference type="Pfam" id="PF00641">
    <property type="entry name" value="Zn_ribbon_RanBP"/>
    <property type="match status" value="1"/>
</dbReference>
<dbReference type="GO" id="GO:0031297">
    <property type="term" value="P:replication fork processing"/>
    <property type="evidence" value="ECO:0007669"/>
    <property type="project" value="TreeGrafter"/>
</dbReference>
<evidence type="ECO:0000256" key="8">
    <source>
        <dbReference type="PROSITE-ProRule" id="PRU00322"/>
    </source>
</evidence>
<keyword evidence="3 8" id="KW-0863">Zinc-finger</keyword>
<feature type="compositionally biased region" description="Low complexity" evidence="9">
    <location>
        <begin position="779"/>
        <end position="803"/>
    </location>
</feature>
<evidence type="ECO:0000256" key="4">
    <source>
        <dbReference type="ARBA" id="ARBA00022801"/>
    </source>
</evidence>
<feature type="domain" description="Helicase ATP-binding" evidence="11">
    <location>
        <begin position="25"/>
        <end position="187"/>
    </location>
</feature>
<dbReference type="SUPFAM" id="SSF90209">
    <property type="entry name" value="Ran binding protein zinc finger-like"/>
    <property type="match status" value="2"/>
</dbReference>
<dbReference type="InterPro" id="IPR038718">
    <property type="entry name" value="SNF2-like_sf"/>
</dbReference>
<keyword evidence="14" id="KW-1185">Reference proteome</keyword>
<dbReference type="InterPro" id="IPR036443">
    <property type="entry name" value="Znf_RanBP2_sf"/>
</dbReference>
<reference evidence="13" key="1">
    <citation type="submission" date="2022-11" db="UniProtKB">
        <authorList>
            <consortium name="EnsemblMetazoa"/>
        </authorList>
    </citation>
    <scope>IDENTIFICATION</scope>
</reference>
<dbReference type="PROSITE" id="PS51194">
    <property type="entry name" value="HELICASE_CTER"/>
    <property type="match status" value="1"/>
</dbReference>
<keyword evidence="1" id="KW-0479">Metal-binding</keyword>
<feature type="compositionally biased region" description="Basic and acidic residues" evidence="9">
    <location>
        <begin position="656"/>
        <end position="669"/>
    </location>
</feature>